<gene>
    <name evidence="4" type="ORF">H1191_09055</name>
</gene>
<dbReference type="SUPFAM" id="SSF56059">
    <property type="entry name" value="Glutathione synthetase ATP-binding domain-like"/>
    <property type="match status" value="1"/>
</dbReference>
<evidence type="ECO:0000259" key="2">
    <source>
        <dbReference type="Pfam" id="PF00534"/>
    </source>
</evidence>
<dbReference type="PANTHER" id="PTHR46401:SF2">
    <property type="entry name" value="GLYCOSYLTRANSFERASE WBBK-RELATED"/>
    <property type="match status" value="1"/>
</dbReference>
<proteinExistence type="predicted"/>
<dbReference type="Gene3D" id="3.40.50.2000">
    <property type="entry name" value="Glycogen Phosphorylase B"/>
    <property type="match status" value="2"/>
</dbReference>
<dbReference type="SUPFAM" id="SSF53756">
    <property type="entry name" value="UDP-Glycosyltransferase/glycogen phosphorylase"/>
    <property type="match status" value="1"/>
</dbReference>
<comment type="caution">
    <text evidence="4">The sequence shown here is derived from an EMBL/GenBank/DDBJ whole genome shotgun (WGS) entry which is preliminary data.</text>
</comment>
<dbReference type="Pfam" id="PF14398">
    <property type="entry name" value="ATPgrasp_YheCD"/>
    <property type="match status" value="1"/>
</dbReference>
<keyword evidence="1" id="KW-0808">Transferase</keyword>
<evidence type="ECO:0000313" key="4">
    <source>
        <dbReference type="EMBL" id="MBA4494453.1"/>
    </source>
</evidence>
<dbReference type="InterPro" id="IPR028098">
    <property type="entry name" value="Glyco_trans_4-like_N"/>
</dbReference>
<dbReference type="CDD" id="cd03801">
    <property type="entry name" value="GT4_PimA-like"/>
    <property type="match status" value="1"/>
</dbReference>
<dbReference type="RefSeq" id="WP_181751692.1">
    <property type="nucleotide sequence ID" value="NZ_JACEIQ010000007.1"/>
</dbReference>
<feature type="domain" description="Glycosyltransferase subfamily 4-like N-terminal" evidence="3">
    <location>
        <begin position="381"/>
        <end position="523"/>
    </location>
</feature>
<dbReference type="PANTHER" id="PTHR46401">
    <property type="entry name" value="GLYCOSYLTRANSFERASE WBBK-RELATED"/>
    <property type="match status" value="1"/>
</dbReference>
<evidence type="ECO:0000256" key="1">
    <source>
        <dbReference type="ARBA" id="ARBA00022679"/>
    </source>
</evidence>
<evidence type="ECO:0000313" key="5">
    <source>
        <dbReference type="Proteomes" id="UP000535491"/>
    </source>
</evidence>
<dbReference type="Gene3D" id="3.30.470.20">
    <property type="entry name" value="ATP-grasp fold, B domain"/>
    <property type="match status" value="1"/>
</dbReference>
<dbReference type="AlphaFoldDB" id="A0A7W1WQX8"/>
<sequence length="734" mass="83342">MANTVGVLISRHIFPSCLRGRSPYESFALYSLYAKQEGLRVIFFTIDHLLMPRFLVQGYEQKDDGSFVQRTVPIPRVIHNRIKPSAPLPEFKQLKNIPEITLFNRDNRLDKWKVYQALVSDRVLHPYLPETCLLNGKSFEEMKDRYPALYLKPRDKSLGMGVRRLDFTDSAIEVAHAMGQRESIAPGQQNGWLQKCIRREPMLIQQSIDLIKQGQQPIDFRVAVQRGRNGEWKISGIVARVGPAGGIATNVAVGGRARQLMPTLENAGITKPEPLIKEIGRIVLRAADCLQKTYPGLADLGFDIAVDQTDRVWIIEVNGRDLRITFRQAQDWEAWRRTFATPMEYAGYLLKKQMNPHPDKPTVAIVTPGNLPVSSNGSGSVEISAREIAKRVSKHHQVYLVGKEITPMGKVHVVEAKPPSRGGYLNQVAGKLRLLDPDIIQVENRPLWIERFKRVAPRTKKVLFLHSETFLQPPYAKPKQIKRTLPQYDLILTNSKFMQHRLTRQFPKMAPKIKSVWLGVDLNHFASIHDKAVREQRLINRKHHGLHGCPVILFVGRIIPKKGVHHLIDAFLRVHSEYSNAILIIVGSSYYGKNIETPYVRNLKEKSKPLGTHIRWWPFTSHHQLPSIYQMADILVTPSICKEAFGLVNVEGMATGLPILTTKTGGISEVVVDGVNGRLLPVEGLTDGIVRVLSEWLRQPQRLKQMGIESRRRAEALFGWERVAEDLSRIYQAL</sequence>
<keyword evidence="5" id="KW-1185">Reference proteome</keyword>
<dbReference type="GO" id="GO:0016757">
    <property type="term" value="F:glycosyltransferase activity"/>
    <property type="evidence" value="ECO:0007669"/>
    <property type="project" value="InterPro"/>
</dbReference>
<evidence type="ECO:0000259" key="3">
    <source>
        <dbReference type="Pfam" id="PF13439"/>
    </source>
</evidence>
<dbReference type="InterPro" id="IPR001296">
    <property type="entry name" value="Glyco_trans_1"/>
</dbReference>
<organism evidence="4 5">
    <name type="scientific">Paenactinomyces guangxiensis</name>
    <dbReference type="NCBI Taxonomy" id="1490290"/>
    <lineage>
        <taxon>Bacteria</taxon>
        <taxon>Bacillati</taxon>
        <taxon>Bacillota</taxon>
        <taxon>Bacilli</taxon>
        <taxon>Bacillales</taxon>
        <taxon>Thermoactinomycetaceae</taxon>
        <taxon>Paenactinomyces</taxon>
    </lineage>
</organism>
<dbReference type="Pfam" id="PF00534">
    <property type="entry name" value="Glycos_transf_1"/>
    <property type="match status" value="1"/>
</dbReference>
<dbReference type="EMBL" id="JACEIQ010000007">
    <property type="protein sequence ID" value="MBA4494453.1"/>
    <property type="molecule type" value="Genomic_DNA"/>
</dbReference>
<name>A0A7W1WQX8_9BACL</name>
<accession>A0A7W1WQX8</accession>
<dbReference type="Pfam" id="PF13439">
    <property type="entry name" value="Glyco_transf_4"/>
    <property type="match status" value="1"/>
</dbReference>
<protein>
    <submittedName>
        <fullName evidence="4">YheC/YheD family protein</fullName>
    </submittedName>
</protein>
<dbReference type="InterPro" id="IPR026838">
    <property type="entry name" value="YheC/D"/>
</dbReference>
<dbReference type="Proteomes" id="UP000535491">
    <property type="component" value="Unassembled WGS sequence"/>
</dbReference>
<reference evidence="4 5" key="1">
    <citation type="submission" date="2020-07" db="EMBL/GenBank/DDBJ databases">
        <authorList>
            <person name="Feng H."/>
        </authorList>
    </citation>
    <scope>NUCLEOTIDE SEQUENCE [LARGE SCALE GENOMIC DNA]</scope>
    <source>
        <strain evidence="5">s-10</strain>
    </source>
</reference>
<feature type="domain" description="Glycosyl transferase family 1" evidence="2">
    <location>
        <begin position="541"/>
        <end position="712"/>
    </location>
</feature>
<dbReference type="GO" id="GO:0009103">
    <property type="term" value="P:lipopolysaccharide biosynthetic process"/>
    <property type="evidence" value="ECO:0007669"/>
    <property type="project" value="TreeGrafter"/>
</dbReference>